<evidence type="ECO:0000256" key="1">
    <source>
        <dbReference type="SAM" id="MobiDB-lite"/>
    </source>
</evidence>
<dbReference type="VEuPathDB" id="FungiDB:PTTG_28546"/>
<evidence type="ECO:0000313" key="3">
    <source>
        <dbReference type="EnsemblFungi" id="PTTG_28546-t43_1-p1"/>
    </source>
</evidence>
<reference evidence="3 4" key="3">
    <citation type="journal article" date="2017" name="G3 (Bethesda)">
        <title>Comparative analysis highlights variable genome content of wheat rusts and divergence of the mating loci.</title>
        <authorList>
            <person name="Cuomo C.A."/>
            <person name="Bakkeren G."/>
            <person name="Khalil H.B."/>
            <person name="Panwar V."/>
            <person name="Joly D."/>
            <person name="Linning R."/>
            <person name="Sakthikumar S."/>
            <person name="Song X."/>
            <person name="Adiconis X."/>
            <person name="Fan L."/>
            <person name="Goldberg J.M."/>
            <person name="Levin J.Z."/>
            <person name="Young S."/>
            <person name="Zeng Q."/>
            <person name="Anikster Y."/>
            <person name="Bruce M."/>
            <person name="Wang M."/>
            <person name="Yin C."/>
            <person name="McCallum B."/>
            <person name="Szabo L.J."/>
            <person name="Hulbert S."/>
            <person name="Chen X."/>
            <person name="Fellers J.P."/>
        </authorList>
    </citation>
    <scope>NUCLEOTIDE SEQUENCE</scope>
    <source>
        <strain evidence="3">isolate 1-1 / race 1 (BBBD)</strain>
        <strain evidence="4">Isolate 1-1 / race 1 (BBBD)</strain>
    </source>
</reference>
<protein>
    <submittedName>
        <fullName evidence="2 3">Uncharacterized protein</fullName>
    </submittedName>
</protein>
<dbReference type="Proteomes" id="UP000005240">
    <property type="component" value="Unassembled WGS sequence"/>
</dbReference>
<evidence type="ECO:0000313" key="4">
    <source>
        <dbReference type="Proteomes" id="UP000005240"/>
    </source>
</evidence>
<proteinExistence type="predicted"/>
<dbReference type="EnsemblFungi" id="PTTG_28546-t43_1">
    <property type="protein sequence ID" value="PTTG_28546-t43_1-p1"/>
    <property type="gene ID" value="PTTG_28546"/>
</dbReference>
<organism evidence="2">
    <name type="scientific">Puccinia triticina (isolate 1-1 / race 1 (BBBD))</name>
    <name type="common">Brown leaf rust fungus</name>
    <dbReference type="NCBI Taxonomy" id="630390"/>
    <lineage>
        <taxon>Eukaryota</taxon>
        <taxon>Fungi</taxon>
        <taxon>Dikarya</taxon>
        <taxon>Basidiomycota</taxon>
        <taxon>Pucciniomycotina</taxon>
        <taxon>Pucciniomycetes</taxon>
        <taxon>Pucciniales</taxon>
        <taxon>Pucciniaceae</taxon>
        <taxon>Puccinia</taxon>
    </lineage>
</organism>
<sequence>MATPSAGPDDADNGSKQSFLELARRTQAARNLIIKSRAKIERHQSEEAYLKKPLSSTTPVMEEP</sequence>
<feature type="region of interest" description="Disordered" evidence="1">
    <location>
        <begin position="44"/>
        <end position="64"/>
    </location>
</feature>
<reference evidence="2" key="1">
    <citation type="submission" date="2009-11" db="EMBL/GenBank/DDBJ databases">
        <authorList>
            <consortium name="The Broad Institute Genome Sequencing Platform"/>
            <person name="Ward D."/>
            <person name="Feldgarden M."/>
            <person name="Earl A."/>
            <person name="Young S.K."/>
            <person name="Zeng Q."/>
            <person name="Koehrsen M."/>
            <person name="Alvarado L."/>
            <person name="Berlin A."/>
            <person name="Bochicchio J."/>
            <person name="Borenstein D."/>
            <person name="Chapman S.B."/>
            <person name="Chen Z."/>
            <person name="Engels R."/>
            <person name="Freedman E."/>
            <person name="Gellesch M."/>
            <person name="Goldberg J."/>
            <person name="Griggs A."/>
            <person name="Gujja S."/>
            <person name="Heilman E."/>
            <person name="Heiman D."/>
            <person name="Hepburn T."/>
            <person name="Howarth C."/>
            <person name="Jen D."/>
            <person name="Larson L."/>
            <person name="Lewis B."/>
            <person name="Mehta T."/>
            <person name="Park D."/>
            <person name="Pearson M."/>
            <person name="Roberts A."/>
            <person name="Saif S."/>
            <person name="Shea T."/>
            <person name="Shenoy N."/>
            <person name="Sisk P."/>
            <person name="Stolte C."/>
            <person name="Sykes S."/>
            <person name="Thomson T."/>
            <person name="Walk T."/>
            <person name="White J."/>
            <person name="Yandava C."/>
            <person name="Izard J."/>
            <person name="Baranova O.V."/>
            <person name="Blanton J.M."/>
            <person name="Tanner A.C."/>
            <person name="Dewhirst F.E."/>
            <person name="Haas B."/>
            <person name="Nusbaum C."/>
            <person name="Birren B."/>
        </authorList>
    </citation>
    <scope>NUCLEOTIDE SEQUENCE [LARGE SCALE GENOMIC DNA]</scope>
    <source>
        <strain evidence="2">1-1 BBBD Race 1</strain>
    </source>
</reference>
<gene>
    <name evidence="2" type="ORF">PTTG_28546</name>
</gene>
<reference evidence="2" key="2">
    <citation type="submission" date="2016-05" db="EMBL/GenBank/DDBJ databases">
        <title>Comparative analysis highlights variable genome content of wheat rusts and divergence of the mating loci.</title>
        <authorList>
            <person name="Cuomo C.A."/>
            <person name="Bakkeren G."/>
            <person name="Szabo L."/>
            <person name="Khalil H."/>
            <person name="Joly D."/>
            <person name="Goldberg J."/>
            <person name="Young S."/>
            <person name="Zeng Q."/>
            <person name="Fellers J."/>
        </authorList>
    </citation>
    <scope>NUCLEOTIDE SEQUENCE [LARGE SCALE GENOMIC DNA]</scope>
    <source>
        <strain evidence="2">1-1 BBBD Race 1</strain>
    </source>
</reference>
<name>A0A180GAR5_PUCT1</name>
<reference evidence="3" key="4">
    <citation type="submission" date="2025-05" db="UniProtKB">
        <authorList>
            <consortium name="EnsemblFungi"/>
        </authorList>
    </citation>
    <scope>IDENTIFICATION</scope>
    <source>
        <strain evidence="3">isolate 1-1 / race 1 (BBBD)</strain>
    </source>
</reference>
<feature type="compositionally biased region" description="Polar residues" evidence="1">
    <location>
        <begin position="54"/>
        <end position="64"/>
    </location>
</feature>
<dbReference type="AlphaFoldDB" id="A0A180GAR5"/>
<dbReference type="EMBL" id="ADAS02000118">
    <property type="protein sequence ID" value="OAV89765.1"/>
    <property type="molecule type" value="Genomic_DNA"/>
</dbReference>
<evidence type="ECO:0000313" key="2">
    <source>
        <dbReference type="EMBL" id="OAV89765.1"/>
    </source>
</evidence>
<accession>A0A180GAR5</accession>
<keyword evidence="4" id="KW-1185">Reference proteome</keyword>